<evidence type="ECO:0000256" key="4">
    <source>
        <dbReference type="SAM" id="MobiDB-lite"/>
    </source>
</evidence>
<dbReference type="PANTHER" id="PTHR44943:SF8">
    <property type="entry name" value="TPR REPEAT-CONTAINING PROTEIN MJ0263"/>
    <property type="match status" value="1"/>
</dbReference>
<keyword evidence="1" id="KW-0677">Repeat</keyword>
<feature type="compositionally biased region" description="Basic and acidic residues" evidence="4">
    <location>
        <begin position="7"/>
        <end position="22"/>
    </location>
</feature>
<evidence type="ECO:0000313" key="6">
    <source>
        <dbReference type="Proteomes" id="UP000283458"/>
    </source>
</evidence>
<dbReference type="PROSITE" id="PS50005">
    <property type="entry name" value="TPR"/>
    <property type="match status" value="2"/>
</dbReference>
<dbReference type="InterPro" id="IPR019734">
    <property type="entry name" value="TPR_rpt"/>
</dbReference>
<feature type="region of interest" description="Disordered" evidence="4">
    <location>
        <begin position="1"/>
        <end position="25"/>
    </location>
</feature>
<dbReference type="PANTHER" id="PTHR44943">
    <property type="entry name" value="CELLULOSE SYNTHASE OPERON PROTEIN C"/>
    <property type="match status" value="1"/>
</dbReference>
<gene>
    <name evidence="5" type="ORF">D3877_14105</name>
</gene>
<accession>A0A418VVX2</accession>
<keyword evidence="2 3" id="KW-0802">TPR repeat</keyword>
<reference evidence="5 6" key="1">
    <citation type="submission" date="2018-09" db="EMBL/GenBank/DDBJ databases">
        <authorList>
            <person name="Zhu H."/>
        </authorList>
    </citation>
    <scope>NUCLEOTIDE SEQUENCE [LARGE SCALE GENOMIC DNA]</scope>
    <source>
        <strain evidence="5 6">K2W22B-5</strain>
    </source>
</reference>
<evidence type="ECO:0000256" key="1">
    <source>
        <dbReference type="ARBA" id="ARBA00022737"/>
    </source>
</evidence>
<dbReference type="Pfam" id="PF13432">
    <property type="entry name" value="TPR_16"/>
    <property type="match status" value="2"/>
</dbReference>
<dbReference type="InterPro" id="IPR051685">
    <property type="entry name" value="Ycf3/AcsC/BcsC/TPR_MFPF"/>
</dbReference>
<dbReference type="Gene3D" id="1.25.40.10">
    <property type="entry name" value="Tetratricopeptide repeat domain"/>
    <property type="match status" value="1"/>
</dbReference>
<dbReference type="SUPFAM" id="SSF48452">
    <property type="entry name" value="TPR-like"/>
    <property type="match status" value="1"/>
</dbReference>
<keyword evidence="6" id="KW-1185">Reference proteome</keyword>
<dbReference type="AlphaFoldDB" id="A0A418VVX2"/>
<dbReference type="Gene3D" id="3.40.50.2000">
    <property type="entry name" value="Glycogen Phosphorylase B"/>
    <property type="match status" value="1"/>
</dbReference>
<protein>
    <submittedName>
        <fullName evidence="5">Tetratricopeptide repeat protein</fullName>
    </submittedName>
</protein>
<dbReference type="OrthoDB" id="9778733at2"/>
<dbReference type="SUPFAM" id="SSF53756">
    <property type="entry name" value="UDP-Glycosyltransferase/glycogen phosphorylase"/>
    <property type="match status" value="1"/>
</dbReference>
<dbReference type="InterPro" id="IPR011990">
    <property type="entry name" value="TPR-like_helical_dom_sf"/>
</dbReference>
<organism evidence="5 6">
    <name type="scientific">Azospirillum cavernae</name>
    <dbReference type="NCBI Taxonomy" id="2320860"/>
    <lineage>
        <taxon>Bacteria</taxon>
        <taxon>Pseudomonadati</taxon>
        <taxon>Pseudomonadota</taxon>
        <taxon>Alphaproteobacteria</taxon>
        <taxon>Rhodospirillales</taxon>
        <taxon>Azospirillaceae</taxon>
        <taxon>Azospirillum</taxon>
    </lineage>
</organism>
<proteinExistence type="predicted"/>
<dbReference type="EMBL" id="QYUL01000002">
    <property type="protein sequence ID" value="RJF81312.1"/>
    <property type="molecule type" value="Genomic_DNA"/>
</dbReference>
<name>A0A418VVX2_9PROT</name>
<evidence type="ECO:0000256" key="3">
    <source>
        <dbReference type="PROSITE-ProRule" id="PRU00339"/>
    </source>
</evidence>
<feature type="repeat" description="TPR" evidence="3">
    <location>
        <begin position="33"/>
        <end position="66"/>
    </location>
</feature>
<dbReference type="SMART" id="SM00028">
    <property type="entry name" value="TPR"/>
    <property type="match status" value="3"/>
</dbReference>
<sequence>MQSEADDAGKARDEEDRLRKAAEAALDADPSDAEAWSILGLLLRRAGKLEEAIACHRRGLEHAPDNGSVWTNLGNALTEAGRLAEGAAAQEEAFRLEPRNRTVLFNRAVAFRKAGRYADALAAIELAVKENGGPTALLRWERALTRLQIGDYVHGFDDYEARRRIPSYRARPPSAPPWNGQSLDGRRLFVTTEQGFGDALLVARYLPMVKKAGGRLIYECHSELRRVLSGLDLDDWRPWGAPAPTCDVEVSQMTLPMLFGTTLASVPPPAPLTVPAEAREKAARLLGEREPGTLRVGIVWAGRSTFADNAWRATRLAPFLRLAEIPGVRLYSLQKGPQEAELDALGPAGRLVAPLGPHLEDFADAAAMIERLDLVIMTDSAVAHLAGSLGAPIWNLVQHVPYWVYGFTGERTPWYPSMRLFRQGPELDWAPVFASVRKALHDEVRRRAAQDALTATPL</sequence>
<evidence type="ECO:0000313" key="5">
    <source>
        <dbReference type="EMBL" id="RJF81312.1"/>
    </source>
</evidence>
<feature type="repeat" description="TPR" evidence="3">
    <location>
        <begin position="67"/>
        <end position="100"/>
    </location>
</feature>
<evidence type="ECO:0000256" key="2">
    <source>
        <dbReference type="ARBA" id="ARBA00022803"/>
    </source>
</evidence>
<comment type="caution">
    <text evidence="5">The sequence shown here is derived from an EMBL/GenBank/DDBJ whole genome shotgun (WGS) entry which is preliminary data.</text>
</comment>
<dbReference type="RefSeq" id="WP_119831402.1">
    <property type="nucleotide sequence ID" value="NZ_QYUL01000002.1"/>
</dbReference>
<dbReference type="Proteomes" id="UP000283458">
    <property type="component" value="Unassembled WGS sequence"/>
</dbReference>